<dbReference type="AlphaFoldDB" id="A0A2H1V3J7"/>
<name>A0A2H1V3J7_SPOFR</name>
<feature type="region of interest" description="Disordered" evidence="1">
    <location>
        <begin position="57"/>
        <end position="85"/>
    </location>
</feature>
<accession>A0A2H1V3J7</accession>
<organism evidence="2">
    <name type="scientific">Spodoptera frugiperda</name>
    <name type="common">Fall armyworm</name>
    <dbReference type="NCBI Taxonomy" id="7108"/>
    <lineage>
        <taxon>Eukaryota</taxon>
        <taxon>Metazoa</taxon>
        <taxon>Ecdysozoa</taxon>
        <taxon>Arthropoda</taxon>
        <taxon>Hexapoda</taxon>
        <taxon>Insecta</taxon>
        <taxon>Pterygota</taxon>
        <taxon>Neoptera</taxon>
        <taxon>Endopterygota</taxon>
        <taxon>Lepidoptera</taxon>
        <taxon>Glossata</taxon>
        <taxon>Ditrysia</taxon>
        <taxon>Noctuoidea</taxon>
        <taxon>Noctuidae</taxon>
        <taxon>Amphipyrinae</taxon>
        <taxon>Spodoptera</taxon>
    </lineage>
</organism>
<evidence type="ECO:0000313" key="2">
    <source>
        <dbReference type="EMBL" id="SOQ34942.1"/>
    </source>
</evidence>
<evidence type="ECO:0000256" key="1">
    <source>
        <dbReference type="SAM" id="MobiDB-lite"/>
    </source>
</evidence>
<protein>
    <submittedName>
        <fullName evidence="2">SFRICE_000668</fullName>
    </submittedName>
</protein>
<sequence length="98" mass="11425">MYLHTYITSRSSLMRIGRDNKTITTTNLTYLFRFINSHLSFLHARRLRLCKRTSRLTSRTNGTNEANSRDKASVATTFRDNQNNFPSTPNWKVVVIDI</sequence>
<dbReference type="EMBL" id="ODYU01000347">
    <property type="protein sequence ID" value="SOQ34942.1"/>
    <property type="molecule type" value="Genomic_DNA"/>
</dbReference>
<feature type="compositionally biased region" description="Polar residues" evidence="1">
    <location>
        <begin position="74"/>
        <end position="85"/>
    </location>
</feature>
<reference evidence="2" key="1">
    <citation type="submission" date="2016-07" db="EMBL/GenBank/DDBJ databases">
        <authorList>
            <person name="Bretaudeau A."/>
        </authorList>
    </citation>
    <scope>NUCLEOTIDE SEQUENCE</scope>
    <source>
        <strain evidence="2">Rice</strain>
        <tissue evidence="2">Whole body</tissue>
    </source>
</reference>
<proteinExistence type="predicted"/>
<feature type="compositionally biased region" description="Polar residues" evidence="1">
    <location>
        <begin position="57"/>
        <end position="66"/>
    </location>
</feature>
<gene>
    <name evidence="2" type="ORF">SFRICE_000668</name>
</gene>